<dbReference type="GO" id="GO:0004801">
    <property type="term" value="F:transaldolase activity"/>
    <property type="evidence" value="ECO:0007669"/>
    <property type="project" value="UniProtKB-EC"/>
</dbReference>
<dbReference type="Gene3D" id="3.20.20.70">
    <property type="entry name" value="Aldolase class I"/>
    <property type="match status" value="1"/>
</dbReference>
<dbReference type="InterPro" id="IPR013785">
    <property type="entry name" value="Aldolase_TIM"/>
</dbReference>
<evidence type="ECO:0008006" key="7">
    <source>
        <dbReference type="Google" id="ProtNLM"/>
    </source>
</evidence>
<gene>
    <name evidence="5" type="ORF">Fmac_004116</name>
</gene>
<sequence>MDQNSKKSSRILHHLYEKQRQSPYYDNLSRPVTDLLPFIANGIRGVTTNPAIFERAISSTNSYDEQLSELVKTGKDIESAYWEIVVKDIQDTCKLLESLYSESFGVDGYVSVAVSPKLANDTKETIEAAKWLYRMVGCPNVYIKIPATDESIISIKEVISMGISVNATLIFCLPRYEAVIDAYLDGLEACAMSDLSKVSSASAFYISRVDITIDKKLEQIGTTQSLHLRGKGAVAQAVLAYQLYQKKFSGPRWELLEKRGAKKQRLMWASTNVKNPAYPDTFYVDSLIGPDTISTIPDQALGAFMDHGIVSRTLDAKVSEAQDIYNAIEKLGIDWSLVGTQLEHEVLDSFTNSFHNVLDCMQKKAKSRDFISI</sequence>
<reference evidence="5 6" key="1">
    <citation type="submission" date="2024-08" db="EMBL/GenBank/DDBJ databases">
        <title>Insights into the chromosomal genome structure of Flemingia macrophylla.</title>
        <authorList>
            <person name="Ding Y."/>
            <person name="Zhao Y."/>
            <person name="Bi W."/>
            <person name="Wu M."/>
            <person name="Zhao G."/>
            <person name="Gong Y."/>
            <person name="Li W."/>
            <person name="Zhang P."/>
        </authorList>
    </citation>
    <scope>NUCLEOTIDE SEQUENCE [LARGE SCALE GENOMIC DNA]</scope>
    <source>
        <strain evidence="5">DYQJB</strain>
        <tissue evidence="5">Leaf</tissue>
    </source>
</reference>
<protein>
    <recommendedName>
        <fullName evidence="7">Transaldolase</fullName>
    </recommendedName>
</protein>
<comment type="function">
    <text evidence="1">Transaldolase is important for the balance of metabolites in the pentose-phosphate pathway.</text>
</comment>
<dbReference type="InterPro" id="IPR001585">
    <property type="entry name" value="TAL/FSA"/>
</dbReference>
<dbReference type="HAMAP" id="MF_00493">
    <property type="entry name" value="Transaldolase_2"/>
    <property type="match status" value="1"/>
</dbReference>
<proteinExistence type="inferred from homology"/>
<dbReference type="SUPFAM" id="SSF51569">
    <property type="entry name" value="Aldolase"/>
    <property type="match status" value="1"/>
</dbReference>
<evidence type="ECO:0000256" key="1">
    <source>
        <dbReference type="ARBA" id="ARBA00003518"/>
    </source>
</evidence>
<accession>A0ABD1N441</accession>
<keyword evidence="3" id="KW-0704">Schiff base</keyword>
<dbReference type="Proteomes" id="UP001603857">
    <property type="component" value="Unassembled WGS sequence"/>
</dbReference>
<organism evidence="5 6">
    <name type="scientific">Flemingia macrophylla</name>
    <dbReference type="NCBI Taxonomy" id="520843"/>
    <lineage>
        <taxon>Eukaryota</taxon>
        <taxon>Viridiplantae</taxon>
        <taxon>Streptophyta</taxon>
        <taxon>Embryophyta</taxon>
        <taxon>Tracheophyta</taxon>
        <taxon>Spermatophyta</taxon>
        <taxon>Magnoliopsida</taxon>
        <taxon>eudicotyledons</taxon>
        <taxon>Gunneridae</taxon>
        <taxon>Pentapetalae</taxon>
        <taxon>rosids</taxon>
        <taxon>fabids</taxon>
        <taxon>Fabales</taxon>
        <taxon>Fabaceae</taxon>
        <taxon>Papilionoideae</taxon>
        <taxon>50 kb inversion clade</taxon>
        <taxon>NPAAA clade</taxon>
        <taxon>indigoferoid/millettioid clade</taxon>
        <taxon>Phaseoleae</taxon>
        <taxon>Flemingia</taxon>
    </lineage>
</organism>
<comment type="caution">
    <text evidence="5">The sequence shown here is derived from an EMBL/GenBank/DDBJ whole genome shotgun (WGS) entry which is preliminary data.</text>
</comment>
<dbReference type="NCBIfam" id="TIGR00876">
    <property type="entry name" value="tal_mycobact"/>
    <property type="match status" value="1"/>
</dbReference>
<comment type="similarity">
    <text evidence="2">Belongs to the transaldolase family. Type 2 subfamily.</text>
</comment>
<keyword evidence="6" id="KW-1185">Reference proteome</keyword>
<evidence type="ECO:0000313" key="6">
    <source>
        <dbReference type="Proteomes" id="UP001603857"/>
    </source>
</evidence>
<evidence type="ECO:0000256" key="2">
    <source>
        <dbReference type="ARBA" id="ARBA00008426"/>
    </source>
</evidence>
<dbReference type="EMBL" id="JBGMDY010000002">
    <property type="protein sequence ID" value="KAL2342831.1"/>
    <property type="molecule type" value="Genomic_DNA"/>
</dbReference>
<dbReference type="Pfam" id="PF00923">
    <property type="entry name" value="TAL_FSA"/>
    <property type="match status" value="1"/>
</dbReference>
<dbReference type="NCBIfam" id="NF002881">
    <property type="entry name" value="PRK03343.1"/>
    <property type="match status" value="1"/>
</dbReference>
<comment type="catalytic activity">
    <reaction evidence="4">
        <text>D-sedoheptulose 7-phosphate + D-glyceraldehyde 3-phosphate = D-erythrose 4-phosphate + beta-D-fructose 6-phosphate</text>
        <dbReference type="Rhea" id="RHEA:17053"/>
        <dbReference type="ChEBI" id="CHEBI:16897"/>
        <dbReference type="ChEBI" id="CHEBI:57483"/>
        <dbReference type="ChEBI" id="CHEBI:57634"/>
        <dbReference type="ChEBI" id="CHEBI:59776"/>
        <dbReference type="EC" id="2.2.1.2"/>
    </reaction>
</comment>
<dbReference type="CDD" id="cd00955">
    <property type="entry name" value="Transaldolase_like"/>
    <property type="match status" value="1"/>
</dbReference>
<dbReference type="PANTHER" id="PTHR10683">
    <property type="entry name" value="TRANSALDOLASE"/>
    <property type="match status" value="1"/>
</dbReference>
<evidence type="ECO:0000256" key="4">
    <source>
        <dbReference type="ARBA" id="ARBA00048810"/>
    </source>
</evidence>
<dbReference type="PROSITE" id="PS01054">
    <property type="entry name" value="TRANSALDOLASE_1"/>
    <property type="match status" value="1"/>
</dbReference>
<dbReference type="InterPro" id="IPR004732">
    <property type="entry name" value="Transaldolase_2"/>
</dbReference>
<dbReference type="AlphaFoldDB" id="A0ABD1N441"/>
<evidence type="ECO:0000256" key="3">
    <source>
        <dbReference type="ARBA" id="ARBA00023270"/>
    </source>
</evidence>
<dbReference type="PIRSF" id="PIRSF036915">
    <property type="entry name" value="Trnald_Bac_Plnt"/>
    <property type="match status" value="1"/>
</dbReference>
<evidence type="ECO:0000313" key="5">
    <source>
        <dbReference type="EMBL" id="KAL2342831.1"/>
    </source>
</evidence>
<name>A0ABD1N441_9FABA</name>
<dbReference type="PANTHER" id="PTHR10683:SF33">
    <property type="entry name" value="TRANSALDOLASE"/>
    <property type="match status" value="1"/>
</dbReference>
<dbReference type="InterPro" id="IPR018225">
    <property type="entry name" value="Transaldolase_AS"/>
</dbReference>